<feature type="compositionally biased region" description="Basic and acidic residues" evidence="1">
    <location>
        <begin position="138"/>
        <end position="160"/>
    </location>
</feature>
<feature type="region of interest" description="Disordered" evidence="1">
    <location>
        <begin position="28"/>
        <end position="49"/>
    </location>
</feature>
<sequence>MEPQQMMEFLLAMQAKADARYEEAKINQAKADADRKAMQERTDANMKTSHKELLAKLEDDRQANMKAWRGEMSAMTDKWGSDSHMETMACQVMEARRDEEPSSVDRKPEVAQKVEFPVVDAEVMPVREPKRKRRRDRHLAEERRRQKTKDSRREIREPQKKLTVAHRRTTRRLEVAQKTQIDQKVSRRATVR</sequence>
<dbReference type="EMBL" id="NEVH01017447">
    <property type="protein sequence ID" value="PNF24447.1"/>
    <property type="molecule type" value="Genomic_DNA"/>
</dbReference>
<reference evidence="2 3" key="1">
    <citation type="submission" date="2017-12" db="EMBL/GenBank/DDBJ databases">
        <title>Hemimetabolous genomes reveal molecular basis of termite eusociality.</title>
        <authorList>
            <person name="Harrison M.C."/>
            <person name="Jongepier E."/>
            <person name="Robertson H.M."/>
            <person name="Arning N."/>
            <person name="Bitard-Feildel T."/>
            <person name="Chao H."/>
            <person name="Childers C.P."/>
            <person name="Dinh H."/>
            <person name="Doddapaneni H."/>
            <person name="Dugan S."/>
            <person name="Gowin J."/>
            <person name="Greiner C."/>
            <person name="Han Y."/>
            <person name="Hu H."/>
            <person name="Hughes D.S.T."/>
            <person name="Huylmans A.-K."/>
            <person name="Kemena C."/>
            <person name="Kremer L.P.M."/>
            <person name="Lee S.L."/>
            <person name="Lopez-Ezquerra A."/>
            <person name="Mallet L."/>
            <person name="Monroy-Kuhn J.M."/>
            <person name="Moser A."/>
            <person name="Murali S.C."/>
            <person name="Muzny D.M."/>
            <person name="Otani S."/>
            <person name="Piulachs M.-D."/>
            <person name="Poelchau M."/>
            <person name="Qu J."/>
            <person name="Schaub F."/>
            <person name="Wada-Katsumata A."/>
            <person name="Worley K.C."/>
            <person name="Xie Q."/>
            <person name="Ylla G."/>
            <person name="Poulsen M."/>
            <person name="Gibbs R.A."/>
            <person name="Schal C."/>
            <person name="Richards S."/>
            <person name="Belles X."/>
            <person name="Korb J."/>
            <person name="Bornberg-Bauer E."/>
        </authorList>
    </citation>
    <scope>NUCLEOTIDE SEQUENCE [LARGE SCALE GENOMIC DNA]</scope>
    <source>
        <tissue evidence="2">Whole body</tissue>
    </source>
</reference>
<dbReference type="Proteomes" id="UP000235965">
    <property type="component" value="Unassembled WGS sequence"/>
</dbReference>
<evidence type="ECO:0000313" key="2">
    <source>
        <dbReference type="EMBL" id="PNF24447.1"/>
    </source>
</evidence>
<dbReference type="InParanoid" id="A0A2J7Q785"/>
<gene>
    <name evidence="2" type="ORF">B7P43_G09688</name>
</gene>
<comment type="caution">
    <text evidence="2">The sequence shown here is derived from an EMBL/GenBank/DDBJ whole genome shotgun (WGS) entry which is preliminary data.</text>
</comment>
<protein>
    <submittedName>
        <fullName evidence="2">Uncharacterized protein</fullName>
    </submittedName>
</protein>
<proteinExistence type="predicted"/>
<evidence type="ECO:0000256" key="1">
    <source>
        <dbReference type="SAM" id="MobiDB-lite"/>
    </source>
</evidence>
<feature type="region of interest" description="Disordered" evidence="1">
    <location>
        <begin position="124"/>
        <end position="192"/>
    </location>
</feature>
<keyword evidence="3" id="KW-1185">Reference proteome</keyword>
<organism evidence="2 3">
    <name type="scientific">Cryptotermes secundus</name>
    <dbReference type="NCBI Taxonomy" id="105785"/>
    <lineage>
        <taxon>Eukaryota</taxon>
        <taxon>Metazoa</taxon>
        <taxon>Ecdysozoa</taxon>
        <taxon>Arthropoda</taxon>
        <taxon>Hexapoda</taxon>
        <taxon>Insecta</taxon>
        <taxon>Pterygota</taxon>
        <taxon>Neoptera</taxon>
        <taxon>Polyneoptera</taxon>
        <taxon>Dictyoptera</taxon>
        <taxon>Blattodea</taxon>
        <taxon>Blattoidea</taxon>
        <taxon>Termitoidae</taxon>
        <taxon>Kalotermitidae</taxon>
        <taxon>Cryptotermitinae</taxon>
        <taxon>Cryptotermes</taxon>
    </lineage>
</organism>
<accession>A0A2J7Q785</accession>
<evidence type="ECO:0000313" key="3">
    <source>
        <dbReference type="Proteomes" id="UP000235965"/>
    </source>
</evidence>
<dbReference type="AlphaFoldDB" id="A0A2J7Q785"/>
<name>A0A2J7Q785_9NEOP</name>